<dbReference type="SUPFAM" id="SSF51246">
    <property type="entry name" value="Rudiment single hybrid motif"/>
    <property type="match status" value="1"/>
</dbReference>
<protein>
    <recommendedName>
        <fullName evidence="17">Biotin-dependent acyl-coenzyme A carboxylase alpha3 subunit</fullName>
        <ecNumber evidence="4">6.3.4.14</ecNumber>
    </recommendedName>
</protein>
<dbReference type="SUPFAM" id="SSF56059">
    <property type="entry name" value="Glutathione synthetase ATP-binding domain-like"/>
    <property type="match status" value="1"/>
</dbReference>
<dbReference type="OrthoDB" id="9760256at2"/>
<evidence type="ECO:0000256" key="10">
    <source>
        <dbReference type="ARBA" id="ARBA00022840"/>
    </source>
</evidence>
<feature type="domain" description="ATP-grasp" evidence="21">
    <location>
        <begin position="127"/>
        <end position="324"/>
    </location>
</feature>
<evidence type="ECO:0000259" key="20">
    <source>
        <dbReference type="PROSITE" id="PS50968"/>
    </source>
</evidence>
<dbReference type="CDD" id="cd06850">
    <property type="entry name" value="biotinyl_domain"/>
    <property type="match status" value="1"/>
</dbReference>
<dbReference type="Pfam" id="PF02785">
    <property type="entry name" value="Biotin_carb_C"/>
    <property type="match status" value="1"/>
</dbReference>
<dbReference type="Gene3D" id="3.40.50.20">
    <property type="match status" value="1"/>
</dbReference>
<dbReference type="InterPro" id="IPR013815">
    <property type="entry name" value="ATP_grasp_subdomain_1"/>
</dbReference>
<dbReference type="GO" id="GO:0005524">
    <property type="term" value="F:ATP binding"/>
    <property type="evidence" value="ECO:0007669"/>
    <property type="project" value="UniProtKB-UniRule"/>
</dbReference>
<dbReference type="InterPro" id="IPR011761">
    <property type="entry name" value="ATP-grasp"/>
</dbReference>
<evidence type="ECO:0000256" key="1">
    <source>
        <dbReference type="ARBA" id="ARBA00001953"/>
    </source>
</evidence>
<evidence type="ECO:0000259" key="21">
    <source>
        <dbReference type="PROSITE" id="PS50975"/>
    </source>
</evidence>
<reference evidence="25 26" key="1">
    <citation type="submission" date="2015-09" db="EMBL/GenBank/DDBJ databases">
        <title>Genome Sequences of Mycobacterium immunogenum Isolates, Recuperated from a Chloraminated Drinking Water Distribution System Simulator Subjected to Episodes of Nitrification.</title>
        <authorList>
            <person name="Gomez-Alvarez V."/>
            <person name="Revetta R.P."/>
        </authorList>
    </citation>
    <scope>NUCLEOTIDE SEQUENCE [LARGE SCALE GENOMIC DNA]</scope>
    <source>
        <strain evidence="23 25">H008</strain>
        <strain evidence="24 26">H076</strain>
    </source>
</reference>
<dbReference type="Gene3D" id="2.40.50.100">
    <property type="match status" value="1"/>
</dbReference>
<dbReference type="Pfam" id="PF00289">
    <property type="entry name" value="Biotin_carb_N"/>
    <property type="match status" value="1"/>
</dbReference>
<evidence type="ECO:0000313" key="23">
    <source>
        <dbReference type="EMBL" id="KPG03076.1"/>
    </source>
</evidence>
<comment type="pathway">
    <text evidence="2">Lipid metabolism; mycolic acid biosynthesis.</text>
</comment>
<dbReference type="InterPro" id="IPR011764">
    <property type="entry name" value="Biotin_carboxylation_dom"/>
</dbReference>
<feature type="domain" description="Lipoyl-binding" evidence="20">
    <location>
        <begin position="523"/>
        <end position="599"/>
    </location>
</feature>
<dbReference type="FunFam" id="3.30.470.20:FF:000053">
    <property type="entry name" value="Acetyl-/propionyl-coenzyme A carboxylase alpha chain"/>
    <property type="match status" value="1"/>
</dbReference>
<keyword evidence="8 18" id="KW-0547">Nucleotide-binding</keyword>
<keyword evidence="6" id="KW-0436">Ligase</keyword>
<dbReference type="AlphaFoldDB" id="A0A7V8LJU4"/>
<dbReference type="SMART" id="SM00878">
    <property type="entry name" value="Biotin_carb_C"/>
    <property type="match status" value="1"/>
</dbReference>
<comment type="cofactor">
    <cofactor evidence="1">
        <name>biotin</name>
        <dbReference type="ChEBI" id="CHEBI:57586"/>
    </cofactor>
</comment>
<dbReference type="GO" id="GO:0046872">
    <property type="term" value="F:metal ion binding"/>
    <property type="evidence" value="ECO:0007669"/>
    <property type="project" value="UniProtKB-KW"/>
</dbReference>
<keyword evidence="12" id="KW-0443">Lipid metabolism</keyword>
<evidence type="ECO:0000313" key="25">
    <source>
        <dbReference type="Proteomes" id="UP000037843"/>
    </source>
</evidence>
<dbReference type="InterPro" id="IPR011053">
    <property type="entry name" value="Single_hybrid_motif"/>
</dbReference>
<dbReference type="GeneID" id="45766308"/>
<feature type="compositionally biased region" description="Basic residues" evidence="19">
    <location>
        <begin position="511"/>
        <end position="522"/>
    </location>
</feature>
<dbReference type="PROSITE" id="PS50975">
    <property type="entry name" value="ATP_GRASP"/>
    <property type="match status" value="1"/>
</dbReference>
<dbReference type="Gene3D" id="3.30.1490.20">
    <property type="entry name" value="ATP-grasp fold, A domain"/>
    <property type="match status" value="1"/>
</dbReference>
<evidence type="ECO:0000256" key="2">
    <source>
        <dbReference type="ARBA" id="ARBA00004796"/>
    </source>
</evidence>
<evidence type="ECO:0000256" key="17">
    <source>
        <dbReference type="ARBA" id="ARBA00069499"/>
    </source>
</evidence>
<dbReference type="InterPro" id="IPR000089">
    <property type="entry name" value="Biotin_lipoyl"/>
</dbReference>
<evidence type="ECO:0000256" key="9">
    <source>
        <dbReference type="ARBA" id="ARBA00022832"/>
    </source>
</evidence>
<evidence type="ECO:0000256" key="3">
    <source>
        <dbReference type="ARBA" id="ARBA00005194"/>
    </source>
</evidence>
<evidence type="ECO:0000256" key="19">
    <source>
        <dbReference type="SAM" id="MobiDB-lite"/>
    </source>
</evidence>
<dbReference type="EMBL" id="LJFO01000023">
    <property type="protein sequence ID" value="KPG03076.1"/>
    <property type="molecule type" value="Genomic_DNA"/>
</dbReference>
<evidence type="ECO:0000256" key="8">
    <source>
        <dbReference type="ARBA" id="ARBA00022741"/>
    </source>
</evidence>
<dbReference type="InterPro" id="IPR016185">
    <property type="entry name" value="PreATP-grasp_dom_sf"/>
</dbReference>
<evidence type="ECO:0000313" key="24">
    <source>
        <dbReference type="EMBL" id="KPG26981.1"/>
    </source>
</evidence>
<dbReference type="Proteomes" id="UP000037962">
    <property type="component" value="Unassembled WGS sequence"/>
</dbReference>
<dbReference type="SUPFAM" id="SSF51230">
    <property type="entry name" value="Single hybrid motif"/>
    <property type="match status" value="1"/>
</dbReference>
<dbReference type="InterPro" id="IPR011054">
    <property type="entry name" value="Rudment_hybrid_motif"/>
</dbReference>
<dbReference type="PANTHER" id="PTHR18866">
    <property type="entry name" value="CARBOXYLASE:PYRUVATE/ACETYL-COA/PROPIONYL-COA CARBOXYLASE"/>
    <property type="match status" value="1"/>
</dbReference>
<dbReference type="EMBL" id="LJFS01000042">
    <property type="protein sequence ID" value="KPG26981.1"/>
    <property type="molecule type" value="Genomic_DNA"/>
</dbReference>
<dbReference type="PANTHER" id="PTHR18866:SF33">
    <property type="entry name" value="METHYLCROTONOYL-COA CARBOXYLASE SUBUNIT ALPHA, MITOCHONDRIAL-RELATED"/>
    <property type="match status" value="1"/>
</dbReference>
<keyword evidence="11" id="KW-0460">Magnesium</keyword>
<comment type="catalytic activity">
    <reaction evidence="16">
        <text>N(6)-biotinyl-L-lysyl-[protein] + hydrogencarbonate + ATP = N(6)-carboxybiotinyl-L-lysyl-[protein] + ADP + phosphate + H(+)</text>
        <dbReference type="Rhea" id="RHEA:13501"/>
        <dbReference type="Rhea" id="RHEA-COMP:10505"/>
        <dbReference type="Rhea" id="RHEA-COMP:10506"/>
        <dbReference type="ChEBI" id="CHEBI:15378"/>
        <dbReference type="ChEBI" id="CHEBI:17544"/>
        <dbReference type="ChEBI" id="CHEBI:30616"/>
        <dbReference type="ChEBI" id="CHEBI:43474"/>
        <dbReference type="ChEBI" id="CHEBI:83144"/>
        <dbReference type="ChEBI" id="CHEBI:83145"/>
        <dbReference type="ChEBI" id="CHEBI:456216"/>
        <dbReference type="EC" id="6.3.4.14"/>
    </reaction>
    <physiologicalReaction direction="left-to-right" evidence="16">
        <dbReference type="Rhea" id="RHEA:13502"/>
    </physiologicalReaction>
</comment>
<dbReference type="Gene3D" id="3.30.470.20">
    <property type="entry name" value="ATP-grasp fold, B domain"/>
    <property type="match status" value="1"/>
</dbReference>
<evidence type="ECO:0000256" key="4">
    <source>
        <dbReference type="ARBA" id="ARBA00013263"/>
    </source>
</evidence>
<name>A0A7V8LJU4_9MYCO</name>
<dbReference type="InterPro" id="IPR001882">
    <property type="entry name" value="Biotin_BS"/>
</dbReference>
<dbReference type="RefSeq" id="WP_043076605.1">
    <property type="nucleotide sequence ID" value="NZ_CP011530.1"/>
</dbReference>
<dbReference type="PROSITE" id="PS50968">
    <property type="entry name" value="BIOTINYL_LIPOYL"/>
    <property type="match status" value="1"/>
</dbReference>
<dbReference type="GO" id="GO:0004075">
    <property type="term" value="F:biotin carboxylase activity"/>
    <property type="evidence" value="ECO:0007669"/>
    <property type="project" value="UniProtKB-EC"/>
</dbReference>
<proteinExistence type="predicted"/>
<dbReference type="FunFam" id="3.30.1490.20:FF:000003">
    <property type="entry name" value="acetyl-CoA carboxylase isoform X1"/>
    <property type="match status" value="1"/>
</dbReference>
<evidence type="ECO:0000259" key="22">
    <source>
        <dbReference type="PROSITE" id="PS50979"/>
    </source>
</evidence>
<organism evidence="23 25">
    <name type="scientific">Mycobacteroides immunogenum</name>
    <dbReference type="NCBI Taxonomy" id="83262"/>
    <lineage>
        <taxon>Bacteria</taxon>
        <taxon>Bacillati</taxon>
        <taxon>Actinomycetota</taxon>
        <taxon>Actinomycetes</taxon>
        <taxon>Mycobacteriales</taxon>
        <taxon>Mycobacteriaceae</taxon>
        <taxon>Mycobacteroides</taxon>
    </lineage>
</organism>
<dbReference type="EC" id="6.3.4.14" evidence="4"/>
<evidence type="ECO:0000256" key="7">
    <source>
        <dbReference type="ARBA" id="ARBA00022723"/>
    </source>
</evidence>
<gene>
    <name evidence="23" type="ORF">AN908_26690</name>
    <name evidence="24" type="ORF">AN912_24275</name>
</gene>
<dbReference type="Proteomes" id="UP000037843">
    <property type="component" value="Unassembled WGS sequence"/>
</dbReference>
<keyword evidence="13" id="KW-0275">Fatty acid biosynthesis</keyword>
<dbReference type="InterPro" id="IPR050856">
    <property type="entry name" value="Biotin_carboxylase_complex"/>
</dbReference>
<evidence type="ECO:0000256" key="12">
    <source>
        <dbReference type="ARBA" id="ARBA00023098"/>
    </source>
</evidence>
<comment type="pathway">
    <text evidence="3">Lipid metabolism; fatty acid biosynthesis.</text>
</comment>
<dbReference type="InterPro" id="IPR005482">
    <property type="entry name" value="Biotin_COase_C"/>
</dbReference>
<sequence>MPNHASSKISKVLVANRGEIAVRVIRAAKDAGLGSVAIYAEPDADAPHVHLADEAFGIGGNTAAESYLDFGKILEAAEKSGANAIHPGYGFLSENADFAQAVIDAGLIWIGPSPQSIRDLGDKVTARHIAARAQAPLVPGTPDPVKDADEVVAFAKEHGLPIAIKAAFGGGGRGMKVARTLEEVPELFESATREAVAAFGRGECFVERYLDKPRHVEAQVIADTHGNVVVAGTRDCSLQRRFQKLVEEAPAPFLTDAQRKEIHESAKRICKEAGYYGAGTVEYLVGQDGLISFLEVNTRLQVEHPVTEETAGVDLVLEQFKIANGEALQFTEDPEPRGHSIEFRINGEDAGRNFLPAPGPVKVYDTPTGPGVRLDSGVQAGSVIGGQFDSMLAKLIVTGRDRNEALARSRRALAEFNVEGLATVIPFHRAVVSDPAFIGDEDGFTVHTRWIETEWNNTVEPFTADGEAAEEDETQPRQKLVVEVGGRRLEVSLPGDISLGGGGGGSANGVVKKKPKARKRGGHGGGAATGDSVTAPMQGTVVKVAVEEGQEVEAGELIVVLEAMKMENPVTAHKAGTITGLSVEAGAAITQGTVIAEIK</sequence>
<keyword evidence="9" id="KW-0276">Fatty acid metabolism</keyword>
<evidence type="ECO:0000256" key="18">
    <source>
        <dbReference type="PROSITE-ProRule" id="PRU00409"/>
    </source>
</evidence>
<dbReference type="InterPro" id="IPR005479">
    <property type="entry name" value="CPAse_ATP-bd"/>
</dbReference>
<dbReference type="FunFam" id="3.40.50.20:FF:000010">
    <property type="entry name" value="Propionyl-CoA carboxylase subunit alpha"/>
    <property type="match status" value="1"/>
</dbReference>
<feature type="domain" description="Biotin carboxylation" evidence="22">
    <location>
        <begin position="8"/>
        <end position="452"/>
    </location>
</feature>
<dbReference type="SUPFAM" id="SSF52440">
    <property type="entry name" value="PreATP-grasp domain"/>
    <property type="match status" value="1"/>
</dbReference>
<dbReference type="FunFam" id="2.40.50.100:FF:000003">
    <property type="entry name" value="Acetyl-CoA carboxylase biotin carboxyl carrier protein"/>
    <property type="match status" value="1"/>
</dbReference>
<keyword evidence="7" id="KW-0479">Metal-binding</keyword>
<evidence type="ECO:0000256" key="13">
    <source>
        <dbReference type="ARBA" id="ARBA00023160"/>
    </source>
</evidence>
<accession>A0A7V8LJU4</accession>
<keyword evidence="26" id="KW-1185">Reference proteome</keyword>
<evidence type="ECO:0000256" key="15">
    <source>
        <dbReference type="ARBA" id="ARBA00023267"/>
    </source>
</evidence>
<evidence type="ECO:0000256" key="11">
    <source>
        <dbReference type="ARBA" id="ARBA00022842"/>
    </source>
</evidence>
<keyword evidence="5" id="KW-0444">Lipid biosynthesis</keyword>
<evidence type="ECO:0000256" key="5">
    <source>
        <dbReference type="ARBA" id="ARBA00022516"/>
    </source>
</evidence>
<keyword evidence="15" id="KW-0092">Biotin</keyword>
<feature type="region of interest" description="Disordered" evidence="19">
    <location>
        <begin position="500"/>
        <end position="533"/>
    </location>
</feature>
<dbReference type="Pfam" id="PF00364">
    <property type="entry name" value="Biotin_lipoyl"/>
    <property type="match status" value="1"/>
</dbReference>
<evidence type="ECO:0000256" key="14">
    <source>
        <dbReference type="ARBA" id="ARBA00023211"/>
    </source>
</evidence>
<dbReference type="GO" id="GO:0006633">
    <property type="term" value="P:fatty acid biosynthetic process"/>
    <property type="evidence" value="ECO:0007669"/>
    <property type="project" value="UniProtKB-KW"/>
</dbReference>
<evidence type="ECO:0000256" key="16">
    <source>
        <dbReference type="ARBA" id="ARBA00048501"/>
    </source>
</evidence>
<evidence type="ECO:0000256" key="6">
    <source>
        <dbReference type="ARBA" id="ARBA00022598"/>
    </source>
</evidence>
<dbReference type="KEGG" id="miz:BAB75_20835"/>
<comment type="caution">
    <text evidence="23">The sequence shown here is derived from an EMBL/GenBank/DDBJ whole genome shotgun (WGS) entry which is preliminary data.</text>
</comment>
<dbReference type="PROSITE" id="PS00188">
    <property type="entry name" value="BIOTIN"/>
    <property type="match status" value="1"/>
</dbReference>
<dbReference type="InterPro" id="IPR005481">
    <property type="entry name" value="BC-like_N"/>
</dbReference>
<keyword evidence="10 18" id="KW-0067">ATP-binding</keyword>
<dbReference type="PROSITE" id="PS00867">
    <property type="entry name" value="CPSASE_2"/>
    <property type="match status" value="1"/>
</dbReference>
<dbReference type="PROSITE" id="PS50979">
    <property type="entry name" value="BC"/>
    <property type="match status" value="1"/>
</dbReference>
<evidence type="ECO:0000313" key="26">
    <source>
        <dbReference type="Proteomes" id="UP000037962"/>
    </source>
</evidence>
<dbReference type="Pfam" id="PF02786">
    <property type="entry name" value="CPSase_L_D2"/>
    <property type="match status" value="1"/>
</dbReference>
<keyword evidence="14" id="KW-0464">Manganese</keyword>